<dbReference type="EMBL" id="JAHQIW010004160">
    <property type="protein sequence ID" value="KAJ1361292.1"/>
    <property type="molecule type" value="Genomic_DNA"/>
</dbReference>
<gene>
    <name evidence="1" type="ORF">KIN20_010715</name>
    <name evidence="2" type="ORF">KIN20_020508</name>
    <name evidence="3" type="ORF">KIN20_032548</name>
</gene>
<dbReference type="EMBL" id="JAHQIW010001887">
    <property type="protein sequence ID" value="KAJ1353936.1"/>
    <property type="molecule type" value="Genomic_DNA"/>
</dbReference>
<dbReference type="Proteomes" id="UP001196413">
    <property type="component" value="Unassembled WGS sequence"/>
</dbReference>
<evidence type="ECO:0000313" key="4">
    <source>
        <dbReference type="Proteomes" id="UP001196413"/>
    </source>
</evidence>
<dbReference type="EMBL" id="JAHQIW010006847">
    <property type="protein sequence ID" value="KAJ1370744.1"/>
    <property type="molecule type" value="Genomic_DNA"/>
</dbReference>
<evidence type="ECO:0000313" key="3">
    <source>
        <dbReference type="EMBL" id="KAJ1370744.1"/>
    </source>
</evidence>
<name>A0AAD5QPC0_PARTN</name>
<protein>
    <submittedName>
        <fullName evidence="1">Uncharacterized protein</fullName>
    </submittedName>
</protein>
<reference evidence="1" key="1">
    <citation type="submission" date="2021-06" db="EMBL/GenBank/DDBJ databases">
        <title>Parelaphostrongylus tenuis whole genome reference sequence.</title>
        <authorList>
            <person name="Garwood T.J."/>
            <person name="Larsen P.A."/>
            <person name="Fountain-Jones N.M."/>
            <person name="Garbe J.R."/>
            <person name="Macchietto M.G."/>
            <person name="Kania S.A."/>
            <person name="Gerhold R.W."/>
            <person name="Richards J.E."/>
            <person name="Wolf T.M."/>
        </authorList>
    </citation>
    <scope>NUCLEOTIDE SEQUENCE</scope>
    <source>
        <strain evidence="1">MNPRO001-30</strain>
        <tissue evidence="1">Meninges</tissue>
    </source>
</reference>
<accession>A0AAD5QPC0</accession>
<dbReference type="AlphaFoldDB" id="A0AAD5QPC0"/>
<sequence>MPAPRNSLEQKKYQHQWNSPRTNLPPECMVYLCAEKPSHACSVCKLHLCPSHQLLTPCINDSDYQRFIKVVSRVGWIEIDNDLLRGLNDMKNWNDDSNASKSNAGSTPLTCGSMQSWHFQDSRGYR</sequence>
<proteinExistence type="predicted"/>
<evidence type="ECO:0000313" key="1">
    <source>
        <dbReference type="EMBL" id="KAJ1353936.1"/>
    </source>
</evidence>
<comment type="caution">
    <text evidence="1">The sequence shown here is derived from an EMBL/GenBank/DDBJ whole genome shotgun (WGS) entry which is preliminary data.</text>
</comment>
<evidence type="ECO:0000313" key="2">
    <source>
        <dbReference type="EMBL" id="KAJ1361292.1"/>
    </source>
</evidence>
<organism evidence="1 4">
    <name type="scientific">Parelaphostrongylus tenuis</name>
    <name type="common">Meningeal worm</name>
    <dbReference type="NCBI Taxonomy" id="148309"/>
    <lineage>
        <taxon>Eukaryota</taxon>
        <taxon>Metazoa</taxon>
        <taxon>Ecdysozoa</taxon>
        <taxon>Nematoda</taxon>
        <taxon>Chromadorea</taxon>
        <taxon>Rhabditida</taxon>
        <taxon>Rhabditina</taxon>
        <taxon>Rhabditomorpha</taxon>
        <taxon>Strongyloidea</taxon>
        <taxon>Metastrongylidae</taxon>
        <taxon>Parelaphostrongylus</taxon>
    </lineage>
</organism>
<keyword evidence="4" id="KW-1185">Reference proteome</keyword>